<reference evidence="3 4" key="1">
    <citation type="submission" date="2018-08" db="EMBL/GenBank/DDBJ databases">
        <title>A genome reference for cultivated species of the human gut microbiota.</title>
        <authorList>
            <person name="Zou Y."/>
            <person name="Xue W."/>
            <person name="Luo G."/>
        </authorList>
    </citation>
    <scope>NUCLEOTIDE SEQUENCE [LARGE SCALE GENOMIC DNA]</scope>
    <source>
        <strain evidence="3 4">AM43-2</strain>
    </source>
</reference>
<accession>A0A413RUS9</accession>
<dbReference type="EMBL" id="QSFO01000019">
    <property type="protein sequence ID" value="RHA52099.1"/>
    <property type="molecule type" value="Genomic_DNA"/>
</dbReference>
<proteinExistence type="predicted"/>
<organism evidence="3 4">
    <name type="scientific">Eubacterium ventriosum</name>
    <dbReference type="NCBI Taxonomy" id="39496"/>
    <lineage>
        <taxon>Bacteria</taxon>
        <taxon>Bacillati</taxon>
        <taxon>Bacillota</taxon>
        <taxon>Clostridia</taxon>
        <taxon>Eubacteriales</taxon>
        <taxon>Eubacteriaceae</taxon>
        <taxon>Eubacterium</taxon>
    </lineage>
</organism>
<dbReference type="Proteomes" id="UP000284598">
    <property type="component" value="Unassembled WGS sequence"/>
</dbReference>
<dbReference type="AlphaFoldDB" id="A0A413RUS9"/>
<evidence type="ECO:0000256" key="1">
    <source>
        <dbReference type="SAM" id="Coils"/>
    </source>
</evidence>
<keyword evidence="2" id="KW-0812">Transmembrane</keyword>
<keyword evidence="2" id="KW-1133">Transmembrane helix</keyword>
<evidence type="ECO:0000256" key="2">
    <source>
        <dbReference type="SAM" id="Phobius"/>
    </source>
</evidence>
<sequence>MDIVGKIELISESETLLSMGNIIAIIVAVISLTGVIISTVWTNRTTKKINKDNAELQEKWNQKNIDANLIAQARIEWIQNVRKTTSELLVHYFAMLNLANIKNINQELINSQEKNELLILYFGNDTTNIIEEDLNRESLLNEESNKGKNNLLVELLLDLAKRFSQYSIDVKNDRTSKLKNAVDEARKEMYKNATMQKIGEEWIEDIDDFIPVEEPEYQEDDVQNLVRTESALKKERKKIEALQDDLILLRDAIRTYLKIEWEIAKQGK</sequence>
<feature type="transmembrane region" description="Helical" evidence="2">
    <location>
        <begin position="22"/>
        <end position="41"/>
    </location>
</feature>
<name>A0A413RUS9_9FIRM</name>
<comment type="caution">
    <text evidence="3">The sequence shown here is derived from an EMBL/GenBank/DDBJ whole genome shotgun (WGS) entry which is preliminary data.</text>
</comment>
<keyword evidence="1" id="KW-0175">Coiled coil</keyword>
<feature type="coiled-coil region" evidence="1">
    <location>
        <begin position="225"/>
        <end position="252"/>
    </location>
</feature>
<gene>
    <name evidence="3" type="ORF">DW929_11830</name>
</gene>
<evidence type="ECO:0000313" key="4">
    <source>
        <dbReference type="Proteomes" id="UP000284598"/>
    </source>
</evidence>
<keyword evidence="2" id="KW-0472">Membrane</keyword>
<dbReference type="RefSeq" id="WP_118025850.1">
    <property type="nucleotide sequence ID" value="NZ_JBGLBX010000003.1"/>
</dbReference>
<evidence type="ECO:0000313" key="3">
    <source>
        <dbReference type="EMBL" id="RHA52099.1"/>
    </source>
</evidence>
<protein>
    <submittedName>
        <fullName evidence="3">Uncharacterized protein</fullName>
    </submittedName>
</protein>